<gene>
    <name evidence="1" type="ORF">NCGR_LOCUS59752</name>
</gene>
<accession>A0A811S3L6</accession>
<name>A0A811S3L6_9POAL</name>
<reference evidence="1" key="1">
    <citation type="submission" date="2020-10" db="EMBL/GenBank/DDBJ databases">
        <authorList>
            <person name="Han B."/>
            <person name="Lu T."/>
            <person name="Zhao Q."/>
            <person name="Huang X."/>
            <person name="Zhao Y."/>
        </authorList>
    </citation>
    <scope>NUCLEOTIDE SEQUENCE</scope>
</reference>
<organism evidence="1 2">
    <name type="scientific">Miscanthus lutarioriparius</name>
    <dbReference type="NCBI Taxonomy" id="422564"/>
    <lineage>
        <taxon>Eukaryota</taxon>
        <taxon>Viridiplantae</taxon>
        <taxon>Streptophyta</taxon>
        <taxon>Embryophyta</taxon>
        <taxon>Tracheophyta</taxon>
        <taxon>Spermatophyta</taxon>
        <taxon>Magnoliopsida</taxon>
        <taxon>Liliopsida</taxon>
        <taxon>Poales</taxon>
        <taxon>Poaceae</taxon>
        <taxon>PACMAD clade</taxon>
        <taxon>Panicoideae</taxon>
        <taxon>Andropogonodae</taxon>
        <taxon>Andropogoneae</taxon>
        <taxon>Saccharinae</taxon>
        <taxon>Miscanthus</taxon>
    </lineage>
</organism>
<comment type="caution">
    <text evidence="1">The sequence shown here is derived from an EMBL/GenBank/DDBJ whole genome shotgun (WGS) entry which is preliminary data.</text>
</comment>
<dbReference type="EMBL" id="CAJGYO010000018">
    <property type="protein sequence ID" value="CAD6335654.1"/>
    <property type="molecule type" value="Genomic_DNA"/>
</dbReference>
<keyword evidence="2" id="KW-1185">Reference proteome</keyword>
<evidence type="ECO:0000313" key="1">
    <source>
        <dbReference type="EMBL" id="CAD6335654.1"/>
    </source>
</evidence>
<sequence length="1002" mass="112220">MFPSLEDLHIGECTLHLPDERHVEHHASPQTPPLHSVNVRTDDTKAAVTVFADDLRTLRMSCRWYSKTESPSEPLLFLCHPGITAVFSKYSLFRLCTPKLAVFEWRCCNADEVHVEAVGRLSDVAIEVDAGRKRTPTPIGTEHKYVTIQQRDKLVTDILQGLMPGLQPRTWKDVTSCCAAARYAVRPTSASTAPPSAPFGDTVPCSPNTRFSLYAHSKPGGVRVARLCYLDEVRIEAVGRLSEVTIEVDAGRTHTPTPIGTEPKYVTIQQRDKLVTDILQGLMPGLHPRTWKDVTRVKYPHVGKEFLPEADAGAYSLQLPPATVEQQVLRSAPFGHTVVLEDFPLAATVFLSLEDLHIGECTLTASMSVTSDTMPRLKHLRFTDVTVRTDDTKAAVTVLANDHRTLRMSCRWYSKIKSPLEPLLFLCHSGITAVFTKYSLFRLRAPKLAVFEWRCCYADEVRIEAVGRLSEVAIEVDGGRTRTPTPIGTEPKYVTIQQRDKLVTDFLQGLMPGLHPRTWKDVTSMSVTSDTMPRLKHLRFTDVTVRTDDTKSAVTVLADDLRTLRMSCRWYSKTESPSEPLLFFCHSGVTAVFTKYSLFRLRAPKLAVFEWRCCYADEVRIEAVGRLSDVAIEVDAGRTRTPTPIGPEPKYVTIQQRDKLVTDILQGLMPGLQPRTWKGVTRVKYPHVGKEFFPDADAGAWSLQLLPATVELQLAVFEWRCCYADEVRIEAVGRLSDVAIEVDAGRTRTPTPIGPEPKYVTIQQHDKPLTDILQGLMPGLQPRTWKDVTRVKYPHVGKEFLPDTDADAWSLQLPPATVKLQVLPFCRVNQILVVPHMRTQAGGFEWRCCYADEVRIEAVSRLSDVAIEVDAGRTCTPSPIGTEPKLQQRKTWKDVTRVKYPHVGKEFFPDADAGAWSLQLLPATVELQLAGFEWRCCYADEVRIEAVGRLSEVTIEVDGGRTRTPTPIGTEPKYVTIQQRDKLVTDILQGLCLGCIHALGKM</sequence>
<protein>
    <submittedName>
        <fullName evidence="1">Uncharacterized protein</fullName>
    </submittedName>
</protein>
<dbReference type="Proteomes" id="UP000604825">
    <property type="component" value="Unassembled WGS sequence"/>
</dbReference>
<proteinExistence type="predicted"/>
<dbReference type="AlphaFoldDB" id="A0A811S3L6"/>
<evidence type="ECO:0000313" key="2">
    <source>
        <dbReference type="Proteomes" id="UP000604825"/>
    </source>
</evidence>